<comment type="caution">
    <text evidence="1">The sequence shown here is derived from an EMBL/GenBank/DDBJ whole genome shotgun (WGS) entry which is preliminary data.</text>
</comment>
<keyword evidence="2" id="KW-1185">Reference proteome</keyword>
<accession>A0ABS5K7U4</accession>
<evidence type="ECO:0008006" key="3">
    <source>
        <dbReference type="Google" id="ProtNLM"/>
    </source>
</evidence>
<dbReference type="RefSeq" id="WP_212227006.1">
    <property type="nucleotide sequence ID" value="NZ_JAGUCN010000005.1"/>
</dbReference>
<protein>
    <recommendedName>
        <fullName evidence="3">Phage protein</fullName>
    </recommendedName>
</protein>
<name>A0ABS5K7U4_9BACT</name>
<dbReference type="Proteomes" id="UP000721861">
    <property type="component" value="Unassembled WGS sequence"/>
</dbReference>
<proteinExistence type="predicted"/>
<dbReference type="EMBL" id="JAGUCN010000005">
    <property type="protein sequence ID" value="MBS2211071.1"/>
    <property type="molecule type" value="Genomic_DNA"/>
</dbReference>
<organism evidence="1 2">
    <name type="scientific">Carboxylicivirga mesophila</name>
    <dbReference type="NCBI Taxonomy" id="1166478"/>
    <lineage>
        <taxon>Bacteria</taxon>
        <taxon>Pseudomonadati</taxon>
        <taxon>Bacteroidota</taxon>
        <taxon>Bacteroidia</taxon>
        <taxon>Marinilabiliales</taxon>
        <taxon>Marinilabiliaceae</taxon>
        <taxon>Carboxylicivirga</taxon>
    </lineage>
</organism>
<evidence type="ECO:0000313" key="2">
    <source>
        <dbReference type="Proteomes" id="UP000721861"/>
    </source>
</evidence>
<gene>
    <name evidence="1" type="ORF">KEM09_06650</name>
</gene>
<evidence type="ECO:0000313" key="1">
    <source>
        <dbReference type="EMBL" id="MBS2211071.1"/>
    </source>
</evidence>
<reference evidence="1 2" key="1">
    <citation type="journal article" date="2014" name="Int. J. Syst. Evol. Microbiol.">
        <title>Carboxylicivirga gen. nov. in the family Marinilabiliaceae with two novel species, Carboxylicivirga mesophila sp. nov. and Carboxylicivirga taeanensis sp. nov., and reclassification of Cytophaga fermentans as Saccharicrinis fermentans gen. nov., comb. nov.</title>
        <authorList>
            <person name="Yang S.H."/>
            <person name="Seo H.S."/>
            <person name="Woo J.H."/>
            <person name="Oh H.M."/>
            <person name="Jang H."/>
            <person name="Lee J.H."/>
            <person name="Kim S.J."/>
            <person name="Kwon K.K."/>
        </authorList>
    </citation>
    <scope>NUCLEOTIDE SEQUENCE [LARGE SCALE GENOMIC DNA]</scope>
    <source>
        <strain evidence="1 2">JCM 18290</strain>
    </source>
</reference>
<sequence length="85" mass="10261">MYSTIDNQLKTNRRLLKSYNKAGKATIRKAKLLAEGFNPRYFTHYWKAKNGNLYLFCYEYGFMELKDRGADKFILVKWQNYMNEE</sequence>